<protein>
    <recommendedName>
        <fullName evidence="4">ATPase inhibitor, mitochondrial</fullName>
    </recommendedName>
</protein>
<comment type="caution">
    <text evidence="6">The sequence shown here is derived from an EMBL/GenBank/DDBJ whole genome shotgun (WGS) entry which is preliminary data.</text>
</comment>
<name>A0AAN6DW71_9EURO</name>
<dbReference type="Proteomes" id="UP001203852">
    <property type="component" value="Unassembled WGS sequence"/>
</dbReference>
<dbReference type="GO" id="GO:0042030">
    <property type="term" value="F:ATPase inhibitor activity"/>
    <property type="evidence" value="ECO:0007669"/>
    <property type="project" value="InterPro"/>
</dbReference>
<dbReference type="Pfam" id="PF04568">
    <property type="entry name" value="IATP"/>
    <property type="match status" value="2"/>
</dbReference>
<dbReference type="InterPro" id="IPR007648">
    <property type="entry name" value="ATPase_inhibitor_mt"/>
</dbReference>
<keyword evidence="3" id="KW-0496">Mitochondrion</keyword>
<dbReference type="AlphaFoldDB" id="A0AAN6DW71"/>
<evidence type="ECO:0000313" key="6">
    <source>
        <dbReference type="EMBL" id="KAI1612377.1"/>
    </source>
</evidence>
<dbReference type="GO" id="GO:0005739">
    <property type="term" value="C:mitochondrion"/>
    <property type="evidence" value="ECO:0007669"/>
    <property type="project" value="UniProtKB-SubCell"/>
</dbReference>
<proteinExistence type="inferred from homology"/>
<reference evidence="6" key="1">
    <citation type="journal article" date="2022" name="bioRxiv">
        <title>Deciphering the potential niche of two novel black yeast fungi from a biological soil crust based on their genomes, phenotypes, and melanin regulation.</title>
        <authorList>
            <consortium name="DOE Joint Genome Institute"/>
            <person name="Carr E.C."/>
            <person name="Barton Q."/>
            <person name="Grambo S."/>
            <person name="Sullivan M."/>
            <person name="Renfro C.M."/>
            <person name="Kuo A."/>
            <person name="Pangilinan J."/>
            <person name="Lipzen A."/>
            <person name="Keymanesh K."/>
            <person name="Savage E."/>
            <person name="Barry K."/>
            <person name="Grigoriev I.V."/>
            <person name="Riekhof W.R."/>
            <person name="Harris S.S."/>
        </authorList>
    </citation>
    <scope>NUCLEOTIDE SEQUENCE</scope>
    <source>
        <strain evidence="6">JF 03-4F</strain>
    </source>
</reference>
<evidence type="ECO:0000313" key="7">
    <source>
        <dbReference type="Proteomes" id="UP001203852"/>
    </source>
</evidence>
<sequence>MLRTQVVKLARATPSVQRSFSVAAIRAAEGDTGAPRSGGVAGGDAWTKREQANETKFIREKEMERYAFFMLGPTPPEAIRSSKTLVLRKLKEKLQQQRKHLDELETHIKDLESERGGEQ</sequence>
<evidence type="ECO:0000256" key="3">
    <source>
        <dbReference type="ARBA" id="ARBA00023128"/>
    </source>
</evidence>
<dbReference type="EMBL" id="MU404354">
    <property type="protein sequence ID" value="KAI1612377.1"/>
    <property type="molecule type" value="Genomic_DNA"/>
</dbReference>
<comment type="function">
    <text evidence="4">Inhibits the enzyme activity of ATPase.</text>
</comment>
<evidence type="ECO:0000256" key="1">
    <source>
        <dbReference type="ARBA" id="ARBA00004173"/>
    </source>
</evidence>
<keyword evidence="7" id="KW-1185">Reference proteome</keyword>
<comment type="similarity">
    <text evidence="2 4">Belongs to the ATPase inhibitor family.</text>
</comment>
<accession>A0AAN6DW71</accession>
<comment type="subcellular location">
    <subcellularLocation>
        <location evidence="1">Mitochondrion</location>
    </subcellularLocation>
</comment>
<evidence type="ECO:0000256" key="4">
    <source>
        <dbReference type="RuleBase" id="RU368087"/>
    </source>
</evidence>
<gene>
    <name evidence="6" type="ORF">EDD36DRAFT_464549</name>
</gene>
<evidence type="ECO:0000256" key="2">
    <source>
        <dbReference type="ARBA" id="ARBA00010901"/>
    </source>
</evidence>
<evidence type="ECO:0000256" key="5">
    <source>
        <dbReference type="SAM" id="MobiDB-lite"/>
    </source>
</evidence>
<feature type="region of interest" description="Disordered" evidence="5">
    <location>
        <begin position="98"/>
        <end position="119"/>
    </location>
</feature>
<organism evidence="6 7">
    <name type="scientific">Exophiala viscosa</name>
    <dbReference type="NCBI Taxonomy" id="2486360"/>
    <lineage>
        <taxon>Eukaryota</taxon>
        <taxon>Fungi</taxon>
        <taxon>Dikarya</taxon>
        <taxon>Ascomycota</taxon>
        <taxon>Pezizomycotina</taxon>
        <taxon>Eurotiomycetes</taxon>
        <taxon>Chaetothyriomycetidae</taxon>
        <taxon>Chaetothyriales</taxon>
        <taxon>Herpotrichiellaceae</taxon>
        <taxon>Exophiala</taxon>
    </lineage>
</organism>